<feature type="compositionally biased region" description="Gly residues" evidence="11">
    <location>
        <begin position="1475"/>
        <end position="1492"/>
    </location>
</feature>
<dbReference type="InterPro" id="IPR036770">
    <property type="entry name" value="Ankyrin_rpt-contain_sf"/>
</dbReference>
<keyword evidence="7 12" id="KW-1133">Transmembrane helix</keyword>
<evidence type="ECO:0000259" key="13">
    <source>
        <dbReference type="PROSITE" id="PS50042"/>
    </source>
</evidence>
<gene>
    <name evidence="14" type="primary">PLEST007940</name>
    <name evidence="14" type="ORF">PLESTB_001212500</name>
</gene>
<dbReference type="Gene3D" id="1.25.40.20">
    <property type="entry name" value="Ankyrin repeat-containing domain"/>
    <property type="match status" value="3"/>
</dbReference>
<feature type="compositionally biased region" description="Polar residues" evidence="11">
    <location>
        <begin position="1227"/>
        <end position="1244"/>
    </location>
</feature>
<evidence type="ECO:0000313" key="15">
    <source>
        <dbReference type="Proteomes" id="UP001165080"/>
    </source>
</evidence>
<feature type="region of interest" description="Disordered" evidence="11">
    <location>
        <begin position="1334"/>
        <end position="1373"/>
    </location>
</feature>
<evidence type="ECO:0000256" key="6">
    <source>
        <dbReference type="ARBA" id="ARBA00022882"/>
    </source>
</evidence>
<evidence type="ECO:0000256" key="11">
    <source>
        <dbReference type="SAM" id="MobiDB-lite"/>
    </source>
</evidence>
<evidence type="ECO:0000256" key="7">
    <source>
        <dbReference type="ARBA" id="ARBA00022989"/>
    </source>
</evidence>
<name>A0A9W6F5S9_9CHLO</name>
<feature type="repeat" description="ANK" evidence="10">
    <location>
        <begin position="988"/>
        <end position="1012"/>
    </location>
</feature>
<dbReference type="PANTHER" id="PTHR45743:SF2">
    <property type="entry name" value="POTASSIUM CHANNEL AKT1"/>
    <property type="match status" value="1"/>
</dbReference>
<comment type="caution">
    <text evidence="14">The sequence shown here is derived from an EMBL/GenBank/DDBJ whole genome shotgun (WGS) entry which is preliminary data.</text>
</comment>
<dbReference type="EMBL" id="BRXU01000018">
    <property type="protein sequence ID" value="GLC57329.1"/>
    <property type="molecule type" value="Genomic_DNA"/>
</dbReference>
<feature type="repeat" description="ANK" evidence="10">
    <location>
        <begin position="774"/>
        <end position="807"/>
    </location>
</feature>
<keyword evidence="6" id="KW-0407">Ion channel</keyword>
<dbReference type="PROSITE" id="PS50088">
    <property type="entry name" value="ANK_REPEAT"/>
    <property type="match status" value="4"/>
</dbReference>
<comment type="subcellular location">
    <subcellularLocation>
        <location evidence="1">Membrane</location>
        <topology evidence="1">Multi-pass membrane protein</topology>
    </subcellularLocation>
</comment>
<dbReference type="InterPro" id="IPR018490">
    <property type="entry name" value="cNMP-bd_dom_sf"/>
</dbReference>
<dbReference type="SUPFAM" id="SSF48403">
    <property type="entry name" value="Ankyrin repeat"/>
    <property type="match status" value="1"/>
</dbReference>
<dbReference type="PROSITE" id="PS50042">
    <property type="entry name" value="CNMP_BINDING_3"/>
    <property type="match status" value="1"/>
</dbReference>
<feature type="compositionally biased region" description="Low complexity" evidence="11">
    <location>
        <begin position="1563"/>
        <end position="1574"/>
    </location>
</feature>
<feature type="repeat" description="ANK" evidence="10">
    <location>
        <begin position="708"/>
        <end position="740"/>
    </location>
</feature>
<accession>A0A9W6F5S9</accession>
<feature type="compositionally biased region" description="Low complexity" evidence="11">
    <location>
        <begin position="1448"/>
        <end position="1459"/>
    </location>
</feature>
<dbReference type="GO" id="GO:0034702">
    <property type="term" value="C:monoatomic ion channel complex"/>
    <property type="evidence" value="ECO:0007669"/>
    <property type="project" value="UniProtKB-KW"/>
</dbReference>
<dbReference type="Proteomes" id="UP001165080">
    <property type="component" value="Unassembled WGS sequence"/>
</dbReference>
<keyword evidence="5" id="KW-0633">Potassium transport</keyword>
<feature type="region of interest" description="Disordered" evidence="11">
    <location>
        <begin position="1263"/>
        <end position="1286"/>
    </location>
</feature>
<comment type="similarity">
    <text evidence="2">Belongs to the potassium channel family. Plant (TC 1.A.1.4) subfamily.</text>
</comment>
<keyword evidence="3" id="KW-0813">Transport</keyword>
<dbReference type="InterPro" id="IPR045319">
    <property type="entry name" value="KAT/AKT"/>
</dbReference>
<dbReference type="CDD" id="cd00038">
    <property type="entry name" value="CAP_ED"/>
    <property type="match status" value="1"/>
</dbReference>
<evidence type="ECO:0000256" key="5">
    <source>
        <dbReference type="ARBA" id="ARBA00022826"/>
    </source>
</evidence>
<feature type="compositionally biased region" description="Pro residues" evidence="11">
    <location>
        <begin position="1411"/>
        <end position="1429"/>
    </location>
</feature>
<dbReference type="SUPFAM" id="SSF51206">
    <property type="entry name" value="cAMP-binding domain-like"/>
    <property type="match status" value="1"/>
</dbReference>
<evidence type="ECO:0000256" key="3">
    <source>
        <dbReference type="ARBA" id="ARBA00022448"/>
    </source>
</evidence>
<feature type="transmembrane region" description="Helical" evidence="12">
    <location>
        <begin position="283"/>
        <end position="308"/>
    </location>
</feature>
<evidence type="ECO:0000256" key="1">
    <source>
        <dbReference type="ARBA" id="ARBA00004141"/>
    </source>
</evidence>
<dbReference type="SUPFAM" id="SSF81324">
    <property type="entry name" value="Voltage-gated potassium channels"/>
    <property type="match status" value="1"/>
</dbReference>
<keyword evidence="5" id="KW-0630">Potassium</keyword>
<feature type="domain" description="Cyclic nucleotide-binding" evidence="13">
    <location>
        <begin position="385"/>
        <end position="460"/>
    </location>
</feature>
<keyword evidence="4 12" id="KW-0812">Transmembrane</keyword>
<dbReference type="PANTHER" id="PTHR45743">
    <property type="entry name" value="POTASSIUM CHANNEL AKT1"/>
    <property type="match status" value="1"/>
</dbReference>
<keyword evidence="15" id="KW-1185">Reference proteome</keyword>
<keyword evidence="5" id="KW-0631">Potassium channel</keyword>
<dbReference type="InterPro" id="IPR000595">
    <property type="entry name" value="cNMP-bd_dom"/>
</dbReference>
<dbReference type="Gene3D" id="2.60.120.10">
    <property type="entry name" value="Jelly Rolls"/>
    <property type="match status" value="1"/>
</dbReference>
<evidence type="ECO:0000256" key="10">
    <source>
        <dbReference type="PROSITE-ProRule" id="PRU00023"/>
    </source>
</evidence>
<evidence type="ECO:0000256" key="8">
    <source>
        <dbReference type="ARBA" id="ARBA00023065"/>
    </source>
</evidence>
<evidence type="ECO:0000256" key="9">
    <source>
        <dbReference type="ARBA" id="ARBA00023136"/>
    </source>
</evidence>
<protein>
    <recommendedName>
        <fullName evidence="13">Cyclic nucleotide-binding domain-containing protein</fullName>
    </recommendedName>
</protein>
<dbReference type="Pfam" id="PF00023">
    <property type="entry name" value="Ank"/>
    <property type="match status" value="1"/>
</dbReference>
<proteinExistence type="inferred from homology"/>
<dbReference type="PROSITE" id="PS50297">
    <property type="entry name" value="ANK_REP_REGION"/>
    <property type="match status" value="4"/>
</dbReference>
<feature type="transmembrane region" description="Helical" evidence="12">
    <location>
        <begin position="98"/>
        <end position="117"/>
    </location>
</feature>
<dbReference type="Pfam" id="PF00520">
    <property type="entry name" value="Ion_trans"/>
    <property type="match status" value="1"/>
</dbReference>
<dbReference type="SMART" id="SM00248">
    <property type="entry name" value="ANK"/>
    <property type="match status" value="5"/>
</dbReference>
<evidence type="ECO:0000256" key="12">
    <source>
        <dbReference type="SAM" id="Phobius"/>
    </source>
</evidence>
<sequence length="1631" mass="171166">MIRRGRSASNSGTASSVASMLPALARRPERFKWLMWGSISEVLHQCLIMPHSHRYQQWFTFVVVITLLSGWLQPLHMAFGEREQLKYHLNDFWAWQEYIATIVFLMDLCVKFFLTFIDVETGLLVTSLSHIARHYLTSYKFVLDVLSAVPFDWIVVDVIHSSGSSSQVVAGVSFIKMLQLVRFYRVFEFFQQMDYMISLSQVKLLVVRNSTYAFYVSHWSACVMYLIADLEKFGPSSWVGRNRERFIGRPKYEQYLLSLYFSVSAFTGLGDGALFAATVPEAAFMIAYLLFNLFLGAYILGTVTMLVVKGDERSKAFRDRIHSLAEFSKNNELPENLKLAMQEHLEVTFHTDEPSDDQVLGIYPTAIRRKVLRHLYLAPVRNCYLFRGCKQRFLDAVLAACRVELFMPGVQIVVEGDHVSELLVVISGGVSVTSTKAAVKTAFSQLFMMSMSPSEGSMAVRAMLGEASLAGGGDGGGHGAGGSMRALSGYTDMSCTVSGDGHELHHEGSTLSEVPFFTDVPCYESVTSTTVLRVLSLTKAAWEELMEQFPQQARLVLSNLQKQQEAEMQAMLQAAAINCQLTPEQLETALTLLKSEDGLEEVDPELVADTRAALTQAQMDQLLRLDDIRSLVRAHMHKVDQMRTYKYLQQATMGDVEALRSMLNQGVSPNTADYDGRTGLMLAAAAGHEDVIRLLLDHGAVADQVDALGNSALSEACKAGKDRVIDLLLAYGATLNMDPMKIAGIVCTAVYDGDLVKLRRLLRSGAPPDACDYDKRSALHIAGAEGNLAAVKLLVEEGGADPNFQDRWGNTALDEARLAGAKSVATYLSELSSAEVLKGSDAKLRKRLQTELFMAATTGNVEKLAELFASAQPPCLHTAIMMAAAEGHMDAVEALNKYSHGLVVERIGAGTLLDAAEVGHVPVVRGLRRLGVQLADPRDTSLVAALEAAVLRQELQVVVALLEAGVLVTPIGPGEPAAGRGLGPGRRRPSTVLHVAAASGNLDLVRLLVELGGASPVAPNSEGATPPTIADQTAAANIGSEPHRAVADYLRWAASQGPRVSGEVAAAKYGALVDVTAPPRVQKTDEMEGEESGACWPGTSGSRASVLSGSGPSGSGLSGSGPSASGQGGLGPRPTALLPKTRSILKSGKGDGGEADEGQGPAADPSRTVQRSAGSAIFQHSPHSRRLMEQHGSRLSTLRMLAQAPSSAEVPLTTTTTTTTSRLGGHTSASVHNHPSAALSNPTNSHRVAIQTGQPAAAVSLRLKTPPTTPPRPSITAILNNPRLATPPRPITPTTAATAAAHAAEAPMAASLVNGSATTAGRLTFRVPSPELAAAAASAEQPSSSLDGALAAQPGDAAEPQQQPQPRPTMGPYVHAAGQAAAAAAVAAGDSLSTDGVEGTTGGGPGRVTPASPPPKGPTRLSLPPPAPVVTPEQQQADVRSVLPATDSSAPAAVGSTPTAAAAANVVTRLELPRPGGGGGGRSGSGGGGTGTRGEANRAASPAGRVASTTAASVQTLRLPSETAGPAAAPAGAAAASGAMESPRVLPPWKTSAAAAAAAAARASGGGSAAASPRGGVGGGVSPGSAFTMVQSVGPADFEERRRSLTEEALSELSPPPAARSMAKLSRDDDA</sequence>
<feature type="transmembrane region" description="Helical" evidence="12">
    <location>
        <begin position="58"/>
        <end position="78"/>
    </location>
</feature>
<organism evidence="14 15">
    <name type="scientific">Pleodorina starrii</name>
    <dbReference type="NCBI Taxonomy" id="330485"/>
    <lineage>
        <taxon>Eukaryota</taxon>
        <taxon>Viridiplantae</taxon>
        <taxon>Chlorophyta</taxon>
        <taxon>core chlorophytes</taxon>
        <taxon>Chlorophyceae</taxon>
        <taxon>CS clade</taxon>
        <taxon>Chlamydomonadales</taxon>
        <taxon>Volvocaceae</taxon>
        <taxon>Pleodorina</taxon>
    </lineage>
</organism>
<dbReference type="Pfam" id="PF12796">
    <property type="entry name" value="Ank_2"/>
    <property type="match status" value="2"/>
</dbReference>
<dbReference type="GO" id="GO:0005249">
    <property type="term" value="F:voltage-gated potassium channel activity"/>
    <property type="evidence" value="ECO:0007669"/>
    <property type="project" value="InterPro"/>
</dbReference>
<evidence type="ECO:0000256" key="2">
    <source>
        <dbReference type="ARBA" id="ARBA00007929"/>
    </source>
</evidence>
<keyword evidence="8" id="KW-0406">Ion transport</keyword>
<feature type="region of interest" description="Disordered" evidence="11">
    <location>
        <begin position="1471"/>
        <end position="1512"/>
    </location>
</feature>
<evidence type="ECO:0000313" key="14">
    <source>
        <dbReference type="EMBL" id="GLC57329.1"/>
    </source>
</evidence>
<feature type="region of interest" description="Disordered" evidence="11">
    <location>
        <begin position="1391"/>
        <end position="1459"/>
    </location>
</feature>
<keyword evidence="10" id="KW-0040">ANK repeat</keyword>
<feature type="compositionally biased region" description="Low complexity" evidence="11">
    <location>
        <begin position="1334"/>
        <end position="1362"/>
    </location>
</feature>
<feature type="repeat" description="ANK" evidence="10">
    <location>
        <begin position="675"/>
        <end position="707"/>
    </location>
</feature>
<feature type="region of interest" description="Disordered" evidence="11">
    <location>
        <begin position="1563"/>
        <end position="1631"/>
    </location>
</feature>
<feature type="transmembrane region" description="Helical" evidence="12">
    <location>
        <begin position="255"/>
        <end position="277"/>
    </location>
</feature>
<dbReference type="InterPro" id="IPR002110">
    <property type="entry name" value="Ankyrin_rpt"/>
</dbReference>
<reference evidence="14 15" key="1">
    <citation type="journal article" date="2023" name="Commun. Biol.">
        <title>Reorganization of the ancestral sex-determining regions during the evolution of trioecy in Pleodorina starrii.</title>
        <authorList>
            <person name="Takahashi K."/>
            <person name="Suzuki S."/>
            <person name="Kawai-Toyooka H."/>
            <person name="Yamamoto K."/>
            <person name="Hamaji T."/>
            <person name="Ootsuki R."/>
            <person name="Yamaguchi H."/>
            <person name="Kawachi M."/>
            <person name="Higashiyama T."/>
            <person name="Nozaki H."/>
        </authorList>
    </citation>
    <scope>NUCLEOTIDE SEQUENCE [LARGE SCALE GENOMIC DNA]</scope>
    <source>
        <strain evidence="14 15">NIES-4479</strain>
    </source>
</reference>
<feature type="region of interest" description="Disordered" evidence="11">
    <location>
        <begin position="1080"/>
        <end position="1244"/>
    </location>
</feature>
<dbReference type="InterPro" id="IPR005821">
    <property type="entry name" value="Ion_trans_dom"/>
</dbReference>
<keyword evidence="9 12" id="KW-0472">Membrane</keyword>
<keyword evidence="6" id="KW-0851">Voltage-gated channel</keyword>
<dbReference type="InterPro" id="IPR014710">
    <property type="entry name" value="RmlC-like_jellyroll"/>
</dbReference>
<dbReference type="Gene3D" id="1.10.287.70">
    <property type="match status" value="1"/>
</dbReference>
<evidence type="ECO:0000256" key="4">
    <source>
        <dbReference type="ARBA" id="ARBA00022692"/>
    </source>
</evidence>